<evidence type="ECO:0000256" key="1">
    <source>
        <dbReference type="ARBA" id="ARBA00022448"/>
    </source>
</evidence>
<accession>A0A2G1XKC0</accession>
<dbReference type="AlphaFoldDB" id="A0A2G1XKC0"/>
<feature type="domain" description="ABC transporter" evidence="4">
    <location>
        <begin position="4"/>
        <end position="236"/>
    </location>
</feature>
<evidence type="ECO:0000259" key="4">
    <source>
        <dbReference type="PROSITE" id="PS50893"/>
    </source>
</evidence>
<keyword evidence="1" id="KW-0813">Transport</keyword>
<dbReference type="EMBL" id="NHZO01000143">
    <property type="protein sequence ID" value="PHQ51631.1"/>
    <property type="molecule type" value="Genomic_DNA"/>
</dbReference>
<evidence type="ECO:0000256" key="2">
    <source>
        <dbReference type="ARBA" id="ARBA00022741"/>
    </source>
</evidence>
<dbReference type="PROSITE" id="PS50893">
    <property type="entry name" value="ABC_TRANSPORTER_2"/>
    <property type="match status" value="1"/>
</dbReference>
<evidence type="ECO:0000313" key="6">
    <source>
        <dbReference type="Proteomes" id="UP000222531"/>
    </source>
</evidence>
<dbReference type="InterPro" id="IPR017871">
    <property type="entry name" value="ABC_transporter-like_CS"/>
</dbReference>
<dbReference type="Pfam" id="PF00005">
    <property type="entry name" value="ABC_tran"/>
    <property type="match status" value="1"/>
</dbReference>
<protein>
    <submittedName>
        <fullName evidence="5">ABC transporter ATP-binding protein</fullName>
    </submittedName>
</protein>
<evidence type="ECO:0000256" key="3">
    <source>
        <dbReference type="ARBA" id="ARBA00022840"/>
    </source>
</evidence>
<evidence type="ECO:0000313" key="5">
    <source>
        <dbReference type="EMBL" id="PHQ51631.1"/>
    </source>
</evidence>
<keyword evidence="3 5" id="KW-0067">ATP-binding</keyword>
<gene>
    <name evidence="5" type="ORF">BLA24_12865</name>
</gene>
<dbReference type="InterPro" id="IPR003439">
    <property type="entry name" value="ABC_transporter-like_ATP-bd"/>
</dbReference>
<dbReference type="CDD" id="cd03214">
    <property type="entry name" value="ABC_Iron-Siderophores_B12_Hemin"/>
    <property type="match status" value="1"/>
</dbReference>
<dbReference type="PANTHER" id="PTHR42794">
    <property type="entry name" value="HEMIN IMPORT ATP-BINDING PROTEIN HMUV"/>
    <property type="match status" value="1"/>
</dbReference>
<proteinExistence type="predicted"/>
<sequence length="256" mass="26772">MMRLDVEGLTVDIGGARLVEDIALRAGSGRFVGVVGPNGSGKSTLLRCVYRALRPVAGRVLLDGEDLRGLSAREGARRIAALPQESAGEFDFTAAEVVAMGRLPHQSAAGRTTAADTEACATALTRVGAAHLAGRGFLTLSGGEKQRVLIARALAQQPKVLVLDEPTNHLDIAQQLEVLSLVRDSGLTVLAALHDLNLAATHCDELYVVAGGRVVASGPPHSVLTAELLAEVFGVRAHRVPHPASGAPQLLFDRLP</sequence>
<dbReference type="OrthoDB" id="4318785at2"/>
<keyword evidence="2" id="KW-0547">Nucleotide-binding</keyword>
<keyword evidence="6" id="KW-1185">Reference proteome</keyword>
<dbReference type="PANTHER" id="PTHR42794:SF2">
    <property type="entry name" value="ABC TRANSPORTER ATP-BINDING PROTEIN"/>
    <property type="match status" value="1"/>
</dbReference>
<organism evidence="5 6">
    <name type="scientific">Streptomyces cinnamoneus</name>
    <name type="common">Streptoverticillium cinnamoneum</name>
    <dbReference type="NCBI Taxonomy" id="53446"/>
    <lineage>
        <taxon>Bacteria</taxon>
        <taxon>Bacillati</taxon>
        <taxon>Actinomycetota</taxon>
        <taxon>Actinomycetes</taxon>
        <taxon>Kitasatosporales</taxon>
        <taxon>Streptomycetaceae</taxon>
        <taxon>Streptomyces</taxon>
        <taxon>Streptomyces cinnamoneus group</taxon>
    </lineage>
</organism>
<dbReference type="InterPro" id="IPR003593">
    <property type="entry name" value="AAA+_ATPase"/>
</dbReference>
<dbReference type="Gene3D" id="3.40.50.300">
    <property type="entry name" value="P-loop containing nucleotide triphosphate hydrolases"/>
    <property type="match status" value="1"/>
</dbReference>
<comment type="caution">
    <text evidence="5">The sequence shown here is derived from an EMBL/GenBank/DDBJ whole genome shotgun (WGS) entry which is preliminary data.</text>
</comment>
<dbReference type="InterPro" id="IPR027417">
    <property type="entry name" value="P-loop_NTPase"/>
</dbReference>
<dbReference type="FunFam" id="3.40.50.300:FF:000134">
    <property type="entry name" value="Iron-enterobactin ABC transporter ATP-binding protein"/>
    <property type="match status" value="1"/>
</dbReference>
<dbReference type="Proteomes" id="UP000222531">
    <property type="component" value="Unassembled WGS sequence"/>
</dbReference>
<dbReference type="SMART" id="SM00382">
    <property type="entry name" value="AAA"/>
    <property type="match status" value="1"/>
</dbReference>
<dbReference type="SUPFAM" id="SSF52540">
    <property type="entry name" value="P-loop containing nucleoside triphosphate hydrolases"/>
    <property type="match status" value="1"/>
</dbReference>
<reference evidence="5 6" key="1">
    <citation type="journal article" date="2017" name="Biochemistry">
        <title>Identification of the Biosynthetic Pathway for the Antibiotic Bicyclomycin.</title>
        <authorList>
            <person name="Patteson J."/>
            <person name="Cai W."/>
            <person name="Johnson R.A."/>
            <person name="Santa Maria K."/>
            <person name="Li B."/>
        </authorList>
    </citation>
    <scope>NUCLEOTIDE SEQUENCE [LARGE SCALE GENOMIC DNA]</scope>
    <source>
        <strain evidence="5 6">ATCC 21532</strain>
    </source>
</reference>
<name>A0A2G1XKC0_STRCJ</name>
<dbReference type="PROSITE" id="PS00211">
    <property type="entry name" value="ABC_TRANSPORTER_1"/>
    <property type="match status" value="1"/>
</dbReference>
<dbReference type="GO" id="GO:0005524">
    <property type="term" value="F:ATP binding"/>
    <property type="evidence" value="ECO:0007669"/>
    <property type="project" value="UniProtKB-KW"/>
</dbReference>
<dbReference type="GO" id="GO:0016887">
    <property type="term" value="F:ATP hydrolysis activity"/>
    <property type="evidence" value="ECO:0007669"/>
    <property type="project" value="InterPro"/>
</dbReference>